<name>A0A1H0DY55_9PSED</name>
<organism evidence="2 3">
    <name type="scientific">Pseudomonas antarctica</name>
    <dbReference type="NCBI Taxonomy" id="219572"/>
    <lineage>
        <taxon>Bacteria</taxon>
        <taxon>Pseudomonadati</taxon>
        <taxon>Pseudomonadota</taxon>
        <taxon>Gammaproteobacteria</taxon>
        <taxon>Pseudomonadales</taxon>
        <taxon>Pseudomonadaceae</taxon>
        <taxon>Pseudomonas</taxon>
    </lineage>
</organism>
<keyword evidence="4" id="KW-1185">Reference proteome</keyword>
<proteinExistence type="predicted"/>
<accession>A0A1H0DY55</accession>
<protein>
    <submittedName>
        <fullName evidence="2">TIGR02646 family protein</fullName>
    </submittedName>
</protein>
<evidence type="ECO:0000313" key="4">
    <source>
        <dbReference type="Proteomes" id="UP000748067"/>
    </source>
</evidence>
<evidence type="ECO:0000313" key="3">
    <source>
        <dbReference type="Proteomes" id="UP000182470"/>
    </source>
</evidence>
<dbReference type="AlphaFoldDB" id="A0A1H0DY55"/>
<gene>
    <name evidence="1" type="ORF">PSAN_03600</name>
    <name evidence="2" type="ORF">SAMN04490179_5721</name>
</gene>
<evidence type="ECO:0000313" key="2">
    <source>
        <dbReference type="EMBL" id="SDN75114.1"/>
    </source>
</evidence>
<dbReference type="RefSeq" id="WP_083360057.1">
    <property type="nucleotide sequence ID" value="NZ_JBLHDY010000021.1"/>
</dbReference>
<dbReference type="Proteomes" id="UP000748067">
    <property type="component" value="Unassembled WGS sequence"/>
</dbReference>
<dbReference type="EMBL" id="JXDI01000001">
    <property type="protein sequence ID" value="KAF2407979.1"/>
    <property type="molecule type" value="Genomic_DNA"/>
</dbReference>
<reference evidence="2 3" key="2">
    <citation type="submission" date="2016-10" db="EMBL/GenBank/DDBJ databases">
        <authorList>
            <person name="de Groot N.N."/>
        </authorList>
    </citation>
    <scope>NUCLEOTIDE SEQUENCE [LARGE SCALE GENOMIC DNA]</scope>
    <source>
        <strain evidence="2 3">BS2772</strain>
    </source>
</reference>
<evidence type="ECO:0000313" key="1">
    <source>
        <dbReference type="EMBL" id="KAF2407979.1"/>
    </source>
</evidence>
<dbReference type="EMBL" id="LT629704">
    <property type="protein sequence ID" value="SDN75114.1"/>
    <property type="molecule type" value="Genomic_DNA"/>
</dbReference>
<sequence>MRKITKGNEPVALTQWRRVHPRGRYPELSHIERNAIRQACIEEQYGLCAHCCNAIALNSAHNEHVEAQRDAQNRTVDFSNIVASCNRPQQCGNAHAHQALPLTALMDECETELKFYLSGRVEGLSPRAITSIQVLNLGDSREKNRALFNDRRDIINALLFNSRMDGSDLTIENIDLLTILEEELQQPDENRQLKPFSPVLINVIRQISA</sequence>
<dbReference type="OrthoDB" id="8617719at2"/>
<dbReference type="Proteomes" id="UP000182470">
    <property type="component" value="Chromosome I"/>
</dbReference>
<reference evidence="1 4" key="1">
    <citation type="submission" date="2015-01" db="EMBL/GenBank/DDBJ databases">
        <title>Genome Sequence of Pseudomonas antarctica CMS 35.</title>
        <authorList>
            <person name="Voget S."/>
            <person name="Chow J."/>
            <person name="Daniel R."/>
            <person name="Streit W."/>
        </authorList>
    </citation>
    <scope>NUCLEOTIDE SEQUENCE [LARGE SCALE GENOMIC DNA]</scope>
    <source>
        <strain evidence="1 4">CMS 35</strain>
    </source>
</reference>